<proteinExistence type="predicted"/>
<dbReference type="InterPro" id="IPR036390">
    <property type="entry name" value="WH_DNA-bd_sf"/>
</dbReference>
<evidence type="ECO:0000313" key="2">
    <source>
        <dbReference type="Proteomes" id="UP001178662"/>
    </source>
</evidence>
<dbReference type="Proteomes" id="UP001178662">
    <property type="component" value="Chromosome"/>
</dbReference>
<gene>
    <name evidence="1" type="ORF">P0Y55_02685</name>
</gene>
<dbReference type="PROSITE" id="PS51197">
    <property type="entry name" value="HTH_RRF2_2"/>
    <property type="match status" value="1"/>
</dbReference>
<dbReference type="PANTHER" id="PTHR33221">
    <property type="entry name" value="WINGED HELIX-TURN-HELIX TRANSCRIPTIONAL REGULATOR, RRF2 FAMILY"/>
    <property type="match status" value="1"/>
</dbReference>
<dbReference type="SUPFAM" id="SSF46785">
    <property type="entry name" value="Winged helix' DNA-binding domain"/>
    <property type="match status" value="1"/>
</dbReference>
<dbReference type="PANTHER" id="PTHR33221:SF15">
    <property type="entry name" value="HTH-TYPE TRANSCRIPTIONAL REGULATOR YWGB-RELATED"/>
    <property type="match status" value="1"/>
</dbReference>
<protein>
    <submittedName>
        <fullName evidence="1">Rrf2 family transcriptional regulator</fullName>
    </submittedName>
</protein>
<keyword evidence="2" id="KW-1185">Reference proteome</keyword>
<reference evidence="1" key="1">
    <citation type="submission" date="2023-03" db="EMBL/GenBank/DDBJ databases">
        <title>Andean soil-derived lignocellulolytic bacterial consortium as a source of novel taxa and putative plastic-active enzymes.</title>
        <authorList>
            <person name="Diaz-Garcia L."/>
            <person name="Chuvochina M."/>
            <person name="Feuerriegel G."/>
            <person name="Bunk B."/>
            <person name="Sproer C."/>
            <person name="Streit W.R."/>
            <person name="Rodriguez L.M."/>
            <person name="Overmann J."/>
            <person name="Jimenez D.J."/>
        </authorList>
    </citation>
    <scope>NUCLEOTIDE SEQUENCE</scope>
    <source>
        <strain evidence="1">MAG 2441</strain>
    </source>
</reference>
<dbReference type="Gene3D" id="1.10.10.10">
    <property type="entry name" value="Winged helix-like DNA-binding domain superfamily/Winged helix DNA-binding domain"/>
    <property type="match status" value="1"/>
</dbReference>
<name>A0AA95F523_9BACL</name>
<dbReference type="InterPro" id="IPR036388">
    <property type="entry name" value="WH-like_DNA-bd_sf"/>
</dbReference>
<evidence type="ECO:0000313" key="1">
    <source>
        <dbReference type="EMBL" id="WEK55010.1"/>
    </source>
</evidence>
<sequence>MNPEKCIGTHHPRWFGLALQALVILSKNEVQKCPSVELAAQLQSEPTQLRRILATLAKGDILETQEGRDGGYRLKRSADTITLADVYKVLQVSDPLSSGIKETAGTHPFGIEMKSIFCELTSEMDRSLVETLSKYTIGQLSHRAFSCESQRVDELKV</sequence>
<dbReference type="GO" id="GO:0003700">
    <property type="term" value="F:DNA-binding transcription factor activity"/>
    <property type="evidence" value="ECO:0007669"/>
    <property type="project" value="TreeGrafter"/>
</dbReference>
<dbReference type="Pfam" id="PF02082">
    <property type="entry name" value="Rrf2"/>
    <property type="match status" value="1"/>
</dbReference>
<organism evidence="1 2">
    <name type="scientific">Candidatus Cohnella colombiensis</name>
    <dbReference type="NCBI Taxonomy" id="3121368"/>
    <lineage>
        <taxon>Bacteria</taxon>
        <taxon>Bacillati</taxon>
        <taxon>Bacillota</taxon>
        <taxon>Bacilli</taxon>
        <taxon>Bacillales</taxon>
        <taxon>Paenibacillaceae</taxon>
        <taxon>Cohnella</taxon>
    </lineage>
</organism>
<dbReference type="GO" id="GO:0005829">
    <property type="term" value="C:cytosol"/>
    <property type="evidence" value="ECO:0007669"/>
    <property type="project" value="TreeGrafter"/>
</dbReference>
<dbReference type="InterPro" id="IPR000944">
    <property type="entry name" value="Tscrpt_reg_Rrf2"/>
</dbReference>
<accession>A0AA95F523</accession>
<dbReference type="EMBL" id="CP119317">
    <property type="protein sequence ID" value="WEK55010.1"/>
    <property type="molecule type" value="Genomic_DNA"/>
</dbReference>
<dbReference type="AlphaFoldDB" id="A0AA95F523"/>